<dbReference type="CDD" id="cd00093">
    <property type="entry name" value="HTH_XRE"/>
    <property type="match status" value="1"/>
</dbReference>
<dbReference type="EC" id="2.1.1.72" evidence="2 7"/>
<dbReference type="GO" id="GO:0009007">
    <property type="term" value="F:site-specific DNA-methyltransferase (adenine-specific) activity"/>
    <property type="evidence" value="ECO:0007669"/>
    <property type="project" value="UniProtKB-UniRule"/>
</dbReference>
<feature type="domain" description="HTH cro/C1-type" evidence="8">
    <location>
        <begin position="13"/>
        <end position="67"/>
    </location>
</feature>
<dbReference type="OrthoDB" id="9805629at2"/>
<dbReference type="AlphaFoldDB" id="A0A5B8K8A3"/>
<keyword evidence="4 7" id="KW-0808">Transferase</keyword>
<evidence type="ECO:0000313" key="9">
    <source>
        <dbReference type="EMBL" id="QDY87167.1"/>
    </source>
</evidence>
<accession>A0A5B8K8A3</accession>
<dbReference type="Gene3D" id="3.40.50.150">
    <property type="entry name" value="Vaccinia Virus protein VP39"/>
    <property type="match status" value="1"/>
</dbReference>
<dbReference type="SUPFAM" id="SSF47413">
    <property type="entry name" value="lambda repressor-like DNA-binding domains"/>
    <property type="match status" value="1"/>
</dbReference>
<evidence type="ECO:0000256" key="5">
    <source>
        <dbReference type="ARBA" id="ARBA00022691"/>
    </source>
</evidence>
<dbReference type="GO" id="GO:0032259">
    <property type="term" value="P:methylation"/>
    <property type="evidence" value="ECO:0007669"/>
    <property type="project" value="UniProtKB-KW"/>
</dbReference>
<evidence type="ECO:0000256" key="2">
    <source>
        <dbReference type="ARBA" id="ARBA00011900"/>
    </source>
</evidence>
<gene>
    <name evidence="9" type="ORF">FRW55_03335</name>
</gene>
<dbReference type="Proteomes" id="UP000318927">
    <property type="component" value="Chromosome"/>
</dbReference>
<evidence type="ECO:0000256" key="6">
    <source>
        <dbReference type="ARBA" id="ARBA00047942"/>
    </source>
</evidence>
<dbReference type="GO" id="GO:0006298">
    <property type="term" value="P:mismatch repair"/>
    <property type="evidence" value="ECO:0007669"/>
    <property type="project" value="TreeGrafter"/>
</dbReference>
<keyword evidence="10" id="KW-1185">Reference proteome</keyword>
<evidence type="ECO:0000259" key="8">
    <source>
        <dbReference type="PROSITE" id="PS50943"/>
    </source>
</evidence>
<dbReference type="InterPro" id="IPR012327">
    <property type="entry name" value="MeTrfase_D12"/>
</dbReference>
<dbReference type="PANTHER" id="PTHR30481:SF3">
    <property type="entry name" value="DNA ADENINE METHYLASE"/>
    <property type="match status" value="1"/>
</dbReference>
<dbReference type="GO" id="GO:1904047">
    <property type="term" value="F:S-adenosyl-L-methionine binding"/>
    <property type="evidence" value="ECO:0007669"/>
    <property type="project" value="TreeGrafter"/>
</dbReference>
<name>A0A5B8K8A3_9MOLU</name>
<dbReference type="SUPFAM" id="SSF53335">
    <property type="entry name" value="S-adenosyl-L-methionine-dependent methyltransferases"/>
    <property type="match status" value="1"/>
</dbReference>
<evidence type="ECO:0000256" key="4">
    <source>
        <dbReference type="ARBA" id="ARBA00022679"/>
    </source>
</evidence>
<reference evidence="9 10" key="1">
    <citation type="journal article" date="2019" name="Microbiol. Resour. Announc.">
        <title>Complete Genome Sequences of Three Mycoplasma anserisalpingitis (Mycoplasma sp. 1220) Strains.</title>
        <authorList>
            <person name="Grozner D."/>
            <person name="Forro B."/>
            <person name="Kovacs A.B."/>
            <person name="Marton S."/>
            <person name="Banyai K."/>
            <person name="Kreizinger Z."/>
            <person name="Sulyok K.M."/>
            <person name="Gyuranecz M."/>
        </authorList>
    </citation>
    <scope>NUCLEOTIDE SEQUENCE [LARGE SCALE GENOMIC DNA]</scope>
    <source>
        <strain evidence="9 10">ATCC:BAA-2147</strain>
    </source>
</reference>
<sequence length="351" mass="41336">MIKTIQKNFGENLKQLRILKNFTQEDLANISGIDRAQISRIERGFVNVTLETIIKLKNALEVDFSKLINTELSYNAKPFVKWAGGKTQILPKIKEFLPKDFNNYYEPFVGGGALFFELKPKNAYINDFNNDLILAYKCFLNKIEFDNLKKELIKHEFNHNENYFYQVREMDKSEKFNELESWIKAARMIYLNKSCFNGLYRVNSKGFFNVPFGKKEKIKTFEEENFKAIRHLFNKNNIKITNLDFEESVKDAMKGDFVYFDPPYDIFPDKNGFVNYDKNGFDKEKQIRLRDCVINLTKKGVKVMVSNHNTDFIREIYKDFKINVIYAKRSINSRGSGRGEVQEVIITNYEE</sequence>
<dbReference type="PANTHER" id="PTHR30481">
    <property type="entry name" value="DNA ADENINE METHYLASE"/>
    <property type="match status" value="1"/>
</dbReference>
<keyword evidence="3 7" id="KW-0489">Methyltransferase</keyword>
<dbReference type="RefSeq" id="WP_146368717.1">
    <property type="nucleotide sequence ID" value="NZ_CP042295.1"/>
</dbReference>
<comment type="similarity">
    <text evidence="1 7">Belongs to the N(4)/N(6)-methyltransferase family.</text>
</comment>
<dbReference type="Pfam" id="PF01381">
    <property type="entry name" value="HTH_3"/>
    <property type="match status" value="1"/>
</dbReference>
<dbReference type="EMBL" id="CP042295">
    <property type="protein sequence ID" value="QDY87167.1"/>
    <property type="molecule type" value="Genomic_DNA"/>
</dbReference>
<dbReference type="InterPro" id="IPR002052">
    <property type="entry name" value="DNA_methylase_N6_adenine_CS"/>
</dbReference>
<dbReference type="Gene3D" id="1.10.260.40">
    <property type="entry name" value="lambda repressor-like DNA-binding domains"/>
    <property type="match status" value="1"/>
</dbReference>
<dbReference type="KEGG" id="mans:FRW55_03335"/>
<evidence type="ECO:0000256" key="3">
    <source>
        <dbReference type="ARBA" id="ARBA00022603"/>
    </source>
</evidence>
<dbReference type="PROSITE" id="PS00092">
    <property type="entry name" value="N6_MTASE"/>
    <property type="match status" value="1"/>
</dbReference>
<evidence type="ECO:0000313" key="10">
    <source>
        <dbReference type="Proteomes" id="UP000318927"/>
    </source>
</evidence>
<keyword evidence="5 7" id="KW-0949">S-adenosyl-L-methionine</keyword>
<dbReference type="InterPro" id="IPR010982">
    <property type="entry name" value="Lambda_DNA-bd_dom_sf"/>
</dbReference>
<dbReference type="PROSITE" id="PS50943">
    <property type="entry name" value="HTH_CROC1"/>
    <property type="match status" value="1"/>
</dbReference>
<dbReference type="Pfam" id="PF02086">
    <property type="entry name" value="MethyltransfD12"/>
    <property type="match status" value="1"/>
</dbReference>
<evidence type="ECO:0000256" key="1">
    <source>
        <dbReference type="ARBA" id="ARBA00006594"/>
    </source>
</evidence>
<dbReference type="GO" id="GO:0043565">
    <property type="term" value="F:sequence-specific DNA binding"/>
    <property type="evidence" value="ECO:0007669"/>
    <property type="project" value="TreeGrafter"/>
</dbReference>
<protein>
    <recommendedName>
        <fullName evidence="2 7">Site-specific DNA-methyltransferase (adenine-specific)</fullName>
        <ecNumber evidence="2 7">2.1.1.72</ecNumber>
    </recommendedName>
</protein>
<dbReference type="NCBIfam" id="TIGR00571">
    <property type="entry name" value="dam"/>
    <property type="match status" value="1"/>
</dbReference>
<dbReference type="InterPro" id="IPR029063">
    <property type="entry name" value="SAM-dependent_MTases_sf"/>
</dbReference>
<dbReference type="InterPro" id="IPR023095">
    <property type="entry name" value="Ade_MeTrfase_dom_2"/>
</dbReference>
<dbReference type="PRINTS" id="PR00505">
    <property type="entry name" value="D12N6MTFRASE"/>
</dbReference>
<proteinExistence type="inferred from homology"/>
<comment type="catalytic activity">
    <reaction evidence="6 7">
        <text>a 2'-deoxyadenosine in DNA + S-adenosyl-L-methionine = an N(6)-methyl-2'-deoxyadenosine in DNA + S-adenosyl-L-homocysteine + H(+)</text>
        <dbReference type="Rhea" id="RHEA:15197"/>
        <dbReference type="Rhea" id="RHEA-COMP:12418"/>
        <dbReference type="Rhea" id="RHEA-COMP:12419"/>
        <dbReference type="ChEBI" id="CHEBI:15378"/>
        <dbReference type="ChEBI" id="CHEBI:57856"/>
        <dbReference type="ChEBI" id="CHEBI:59789"/>
        <dbReference type="ChEBI" id="CHEBI:90615"/>
        <dbReference type="ChEBI" id="CHEBI:90616"/>
        <dbReference type="EC" id="2.1.1.72"/>
    </reaction>
</comment>
<dbReference type="GO" id="GO:0009307">
    <property type="term" value="P:DNA restriction-modification system"/>
    <property type="evidence" value="ECO:0007669"/>
    <property type="project" value="InterPro"/>
</dbReference>
<dbReference type="Gene3D" id="1.10.1020.10">
    <property type="entry name" value="Adenine-specific Methyltransferase, Domain 2"/>
    <property type="match status" value="1"/>
</dbReference>
<dbReference type="REBASE" id="364402">
    <property type="entry name" value="M.Man2147ORF3335P"/>
</dbReference>
<dbReference type="InterPro" id="IPR001387">
    <property type="entry name" value="Cro/C1-type_HTH"/>
</dbReference>
<dbReference type="SMART" id="SM00530">
    <property type="entry name" value="HTH_XRE"/>
    <property type="match status" value="1"/>
</dbReference>
<evidence type="ECO:0000256" key="7">
    <source>
        <dbReference type="RuleBase" id="RU361257"/>
    </source>
</evidence>
<organism evidence="9 10">
    <name type="scientific">Mycoplasma anserisalpingitidis</name>
    <dbReference type="NCBI Taxonomy" id="519450"/>
    <lineage>
        <taxon>Bacteria</taxon>
        <taxon>Bacillati</taxon>
        <taxon>Mycoplasmatota</taxon>
        <taxon>Mollicutes</taxon>
        <taxon>Mycoplasmataceae</taxon>
        <taxon>Mycoplasma</taxon>
    </lineage>
</organism>